<keyword evidence="2" id="KW-1185">Reference proteome</keyword>
<reference evidence="1" key="1">
    <citation type="submission" date="2023-07" db="EMBL/GenBank/DDBJ databases">
        <title>draft genome sequence of fig (Ficus carica).</title>
        <authorList>
            <person name="Takahashi T."/>
            <person name="Nishimura K."/>
        </authorList>
    </citation>
    <scope>NUCLEOTIDE SEQUENCE</scope>
</reference>
<sequence>MDAQPSKKTEIVNEQGEVETRVVKTVDYQCSAGQCQEKRDVQVTIKSHPSANSTTTVGDVLSSTAAAASAAVQSAKDALSGK</sequence>
<gene>
    <name evidence="1" type="ORF">TIFTF001_004731</name>
</gene>
<accession>A0AA88DDG8</accession>
<dbReference type="AlphaFoldDB" id="A0AA88DDG8"/>
<comment type="caution">
    <text evidence="1">The sequence shown here is derived from an EMBL/GenBank/DDBJ whole genome shotgun (WGS) entry which is preliminary data.</text>
</comment>
<dbReference type="EMBL" id="BTGU01000004">
    <property type="protein sequence ID" value="GMN34524.1"/>
    <property type="molecule type" value="Genomic_DNA"/>
</dbReference>
<organism evidence="1 2">
    <name type="scientific">Ficus carica</name>
    <name type="common">Common fig</name>
    <dbReference type="NCBI Taxonomy" id="3494"/>
    <lineage>
        <taxon>Eukaryota</taxon>
        <taxon>Viridiplantae</taxon>
        <taxon>Streptophyta</taxon>
        <taxon>Embryophyta</taxon>
        <taxon>Tracheophyta</taxon>
        <taxon>Spermatophyta</taxon>
        <taxon>Magnoliopsida</taxon>
        <taxon>eudicotyledons</taxon>
        <taxon>Gunneridae</taxon>
        <taxon>Pentapetalae</taxon>
        <taxon>rosids</taxon>
        <taxon>fabids</taxon>
        <taxon>Rosales</taxon>
        <taxon>Moraceae</taxon>
        <taxon>Ficeae</taxon>
        <taxon>Ficus</taxon>
    </lineage>
</organism>
<evidence type="ECO:0000313" key="1">
    <source>
        <dbReference type="EMBL" id="GMN34524.1"/>
    </source>
</evidence>
<protein>
    <submittedName>
        <fullName evidence="1">Uncharacterized protein</fullName>
    </submittedName>
</protein>
<name>A0AA88DDG8_FICCA</name>
<evidence type="ECO:0000313" key="2">
    <source>
        <dbReference type="Proteomes" id="UP001187192"/>
    </source>
</evidence>
<proteinExistence type="predicted"/>
<dbReference type="Proteomes" id="UP001187192">
    <property type="component" value="Unassembled WGS sequence"/>
</dbReference>